<dbReference type="Pfam" id="PF01431">
    <property type="entry name" value="Peptidase_M13"/>
    <property type="match status" value="1"/>
</dbReference>
<protein>
    <recommendedName>
        <fullName evidence="2">Peptidase M13 C-terminal domain-containing protein</fullName>
    </recommendedName>
</protein>
<dbReference type="SUPFAM" id="SSF55486">
    <property type="entry name" value="Metalloproteases ('zincins'), catalytic domain"/>
    <property type="match status" value="1"/>
</dbReference>
<dbReference type="EMBL" id="JABSTR010000008">
    <property type="protein sequence ID" value="KAH9377546.1"/>
    <property type="molecule type" value="Genomic_DNA"/>
</dbReference>
<comment type="similarity">
    <text evidence="1">Belongs to the peptidase M13 family.</text>
</comment>
<dbReference type="GO" id="GO:0004222">
    <property type="term" value="F:metalloendopeptidase activity"/>
    <property type="evidence" value="ECO:0007669"/>
    <property type="project" value="InterPro"/>
</dbReference>
<organism evidence="3 4">
    <name type="scientific">Haemaphysalis longicornis</name>
    <name type="common">Bush tick</name>
    <dbReference type="NCBI Taxonomy" id="44386"/>
    <lineage>
        <taxon>Eukaryota</taxon>
        <taxon>Metazoa</taxon>
        <taxon>Ecdysozoa</taxon>
        <taxon>Arthropoda</taxon>
        <taxon>Chelicerata</taxon>
        <taxon>Arachnida</taxon>
        <taxon>Acari</taxon>
        <taxon>Parasitiformes</taxon>
        <taxon>Ixodida</taxon>
        <taxon>Ixodoidea</taxon>
        <taxon>Ixodidae</taxon>
        <taxon>Haemaphysalinae</taxon>
        <taxon>Haemaphysalis</taxon>
    </lineage>
</organism>
<evidence type="ECO:0000259" key="2">
    <source>
        <dbReference type="Pfam" id="PF01431"/>
    </source>
</evidence>
<dbReference type="InterPro" id="IPR000718">
    <property type="entry name" value="Peptidase_M13"/>
</dbReference>
<evidence type="ECO:0000313" key="3">
    <source>
        <dbReference type="EMBL" id="KAH9377546.1"/>
    </source>
</evidence>
<evidence type="ECO:0000256" key="1">
    <source>
        <dbReference type="ARBA" id="ARBA00007357"/>
    </source>
</evidence>
<dbReference type="AlphaFoldDB" id="A0A9J6GQH4"/>
<dbReference type="VEuPathDB" id="VectorBase:HLOH_051044"/>
<reference evidence="3 4" key="1">
    <citation type="journal article" date="2020" name="Cell">
        <title>Large-Scale Comparative Analyses of Tick Genomes Elucidate Their Genetic Diversity and Vector Capacities.</title>
        <authorList>
            <consortium name="Tick Genome and Microbiome Consortium (TIGMIC)"/>
            <person name="Jia N."/>
            <person name="Wang J."/>
            <person name="Shi W."/>
            <person name="Du L."/>
            <person name="Sun Y."/>
            <person name="Zhan W."/>
            <person name="Jiang J.F."/>
            <person name="Wang Q."/>
            <person name="Zhang B."/>
            <person name="Ji P."/>
            <person name="Bell-Sakyi L."/>
            <person name="Cui X.M."/>
            <person name="Yuan T.T."/>
            <person name="Jiang B.G."/>
            <person name="Yang W.F."/>
            <person name="Lam T.T."/>
            <person name="Chang Q.C."/>
            <person name="Ding S.J."/>
            <person name="Wang X.J."/>
            <person name="Zhu J.G."/>
            <person name="Ruan X.D."/>
            <person name="Zhao L."/>
            <person name="Wei J.T."/>
            <person name="Ye R.Z."/>
            <person name="Que T.C."/>
            <person name="Du C.H."/>
            <person name="Zhou Y.H."/>
            <person name="Cheng J.X."/>
            <person name="Dai P.F."/>
            <person name="Guo W.B."/>
            <person name="Han X.H."/>
            <person name="Huang E.J."/>
            <person name="Li L.F."/>
            <person name="Wei W."/>
            <person name="Gao Y.C."/>
            <person name="Liu J.Z."/>
            <person name="Shao H.Z."/>
            <person name="Wang X."/>
            <person name="Wang C.C."/>
            <person name="Yang T.C."/>
            <person name="Huo Q.B."/>
            <person name="Li W."/>
            <person name="Chen H.Y."/>
            <person name="Chen S.E."/>
            <person name="Zhou L.G."/>
            <person name="Ni X.B."/>
            <person name="Tian J.H."/>
            <person name="Sheng Y."/>
            <person name="Liu T."/>
            <person name="Pan Y.S."/>
            <person name="Xia L.Y."/>
            <person name="Li J."/>
            <person name="Zhao F."/>
            <person name="Cao W.C."/>
        </authorList>
    </citation>
    <scope>NUCLEOTIDE SEQUENCE [LARGE SCALE GENOMIC DNA]</scope>
    <source>
        <strain evidence="3">HaeL-2018</strain>
    </source>
</reference>
<dbReference type="InterPro" id="IPR018497">
    <property type="entry name" value="Peptidase_M13_C"/>
</dbReference>
<name>A0A9J6GQH4_HAELO</name>
<dbReference type="InterPro" id="IPR024079">
    <property type="entry name" value="MetalloPept_cat_dom_sf"/>
</dbReference>
<sequence>MQFSRASQLFYVAYARSMCDSRHRPGMKEPQIPQRALVNGPLSNDRGFQRAFHCRRGDSMRPQPACHFWDSPPR</sequence>
<dbReference type="PANTHER" id="PTHR11733">
    <property type="entry name" value="ZINC METALLOPROTEASE FAMILY M13 NEPRILYSIN-RELATED"/>
    <property type="match status" value="1"/>
</dbReference>
<dbReference type="GO" id="GO:0005886">
    <property type="term" value="C:plasma membrane"/>
    <property type="evidence" value="ECO:0007669"/>
    <property type="project" value="TreeGrafter"/>
</dbReference>
<dbReference type="OrthoDB" id="6475849at2759"/>
<gene>
    <name evidence="3" type="ORF">HPB48_019631</name>
</gene>
<dbReference type="Proteomes" id="UP000821853">
    <property type="component" value="Unassembled WGS sequence"/>
</dbReference>
<evidence type="ECO:0000313" key="4">
    <source>
        <dbReference type="Proteomes" id="UP000821853"/>
    </source>
</evidence>
<comment type="caution">
    <text evidence="3">The sequence shown here is derived from an EMBL/GenBank/DDBJ whole genome shotgun (WGS) entry which is preliminary data.</text>
</comment>
<feature type="domain" description="Peptidase M13 C-terminal" evidence="2">
    <location>
        <begin position="6"/>
        <end position="67"/>
    </location>
</feature>
<dbReference type="PROSITE" id="PS51885">
    <property type="entry name" value="NEPRILYSIN"/>
    <property type="match status" value="1"/>
</dbReference>
<accession>A0A9J6GQH4</accession>
<keyword evidence="4" id="KW-1185">Reference proteome</keyword>
<proteinExistence type="inferred from homology"/>
<dbReference type="PANTHER" id="PTHR11733:SF167">
    <property type="entry name" value="FI17812P1-RELATED"/>
    <property type="match status" value="1"/>
</dbReference>
<dbReference type="GO" id="GO:0016485">
    <property type="term" value="P:protein processing"/>
    <property type="evidence" value="ECO:0007669"/>
    <property type="project" value="TreeGrafter"/>
</dbReference>
<dbReference type="Gene3D" id="3.40.390.10">
    <property type="entry name" value="Collagenase (Catalytic Domain)"/>
    <property type="match status" value="1"/>
</dbReference>